<evidence type="ECO:0008006" key="3">
    <source>
        <dbReference type="Google" id="ProtNLM"/>
    </source>
</evidence>
<dbReference type="SUPFAM" id="SSF53335">
    <property type="entry name" value="S-adenosyl-L-methionine-dependent methyltransferases"/>
    <property type="match status" value="1"/>
</dbReference>
<protein>
    <recommendedName>
        <fullName evidence="3">Methyltransferase type 11 domain-containing protein</fullName>
    </recommendedName>
</protein>
<accession>A0A4Q0YSH8</accession>
<dbReference type="EMBL" id="PEIB01000003">
    <property type="protein sequence ID" value="RXJ74197.1"/>
    <property type="molecule type" value="Genomic_DNA"/>
</dbReference>
<reference evidence="1 2" key="1">
    <citation type="submission" date="2017-10" db="EMBL/GenBank/DDBJ databases">
        <title>Nyctiphanis sp. nov., isolated from the stomach of the euphausiid Nyctiphanes simplex (Hansen, 1911) in the Gulf of California.</title>
        <authorList>
            <person name="Gomez-Gil B."/>
            <person name="Aguilar-Mendez M."/>
            <person name="Lopez-Cortes A."/>
            <person name="Gomez-Gutierrez J."/>
            <person name="Roque A."/>
            <person name="Lang E."/>
            <person name="Gonzalez-Castillo A."/>
        </authorList>
    </citation>
    <scope>NUCLEOTIDE SEQUENCE [LARGE SCALE GENOMIC DNA]</scope>
    <source>
        <strain evidence="1 2">CAIM 600</strain>
    </source>
</reference>
<keyword evidence="2" id="KW-1185">Reference proteome</keyword>
<dbReference type="OrthoDB" id="5292182at2"/>
<proteinExistence type="predicted"/>
<dbReference type="AlphaFoldDB" id="A0A4Q0YSH8"/>
<evidence type="ECO:0000313" key="2">
    <source>
        <dbReference type="Proteomes" id="UP000290287"/>
    </source>
</evidence>
<name>A0A4Q0YSH8_9GAMM</name>
<dbReference type="InterPro" id="IPR029063">
    <property type="entry name" value="SAM-dependent_MTases_sf"/>
</dbReference>
<dbReference type="Gene3D" id="3.40.50.150">
    <property type="entry name" value="Vaccinia Virus protein VP39"/>
    <property type="match status" value="1"/>
</dbReference>
<organism evidence="1 2">
    <name type="scientific">Veronia nyctiphanis</name>
    <dbReference type="NCBI Taxonomy" id="1278244"/>
    <lineage>
        <taxon>Bacteria</taxon>
        <taxon>Pseudomonadati</taxon>
        <taxon>Pseudomonadota</taxon>
        <taxon>Gammaproteobacteria</taxon>
        <taxon>Vibrionales</taxon>
        <taxon>Vibrionaceae</taxon>
        <taxon>Veronia</taxon>
    </lineage>
</organism>
<gene>
    <name evidence="1" type="ORF">CS022_03740</name>
</gene>
<sequence>MKKIIIGAGNVQQDGWISTQQNDFNVLHKEDWTNSHTPNSIDCLLAEHVWEHMTLEEGVEAAKHCFEFLKPGGYIRCAVPDRNFDNDWYQNMVQVGGPGPEDHPAADHKIVYDYKQFKEVFERAGFQVELLEYCDDQNLFHYTHWNEEDGKIGRSFRFDTRNSDESLGMVSIIIDAKKPLKVPSKQQTK</sequence>
<evidence type="ECO:0000313" key="1">
    <source>
        <dbReference type="EMBL" id="RXJ74197.1"/>
    </source>
</evidence>
<dbReference type="RefSeq" id="WP_129121158.1">
    <property type="nucleotide sequence ID" value="NZ_PEIB01000003.1"/>
</dbReference>
<comment type="caution">
    <text evidence="1">The sequence shown here is derived from an EMBL/GenBank/DDBJ whole genome shotgun (WGS) entry which is preliminary data.</text>
</comment>
<dbReference type="Pfam" id="PF13489">
    <property type="entry name" value="Methyltransf_23"/>
    <property type="match status" value="1"/>
</dbReference>
<dbReference type="Proteomes" id="UP000290287">
    <property type="component" value="Unassembled WGS sequence"/>
</dbReference>